<keyword evidence="1" id="KW-0472">Membrane</keyword>
<proteinExistence type="predicted"/>
<dbReference type="EMBL" id="JAHLFO010000118">
    <property type="protein sequence ID" value="MBU3814578.1"/>
    <property type="molecule type" value="Genomic_DNA"/>
</dbReference>
<evidence type="ECO:0000256" key="1">
    <source>
        <dbReference type="SAM" id="Phobius"/>
    </source>
</evidence>
<organism evidence="2 3">
    <name type="scientific">Candidatus Bacteroides intestinipullorum</name>
    <dbReference type="NCBI Taxonomy" id="2838471"/>
    <lineage>
        <taxon>Bacteria</taxon>
        <taxon>Pseudomonadati</taxon>
        <taxon>Bacteroidota</taxon>
        <taxon>Bacteroidia</taxon>
        <taxon>Bacteroidales</taxon>
        <taxon>Bacteroidaceae</taxon>
        <taxon>Bacteroides</taxon>
    </lineage>
</organism>
<dbReference type="Proteomes" id="UP000824236">
    <property type="component" value="Unassembled WGS sequence"/>
</dbReference>
<protein>
    <submittedName>
        <fullName evidence="2">DUF3592 domain-containing protein</fullName>
    </submittedName>
</protein>
<name>A0A9E2NP06_9BACE</name>
<keyword evidence="1" id="KW-1133">Transmembrane helix</keyword>
<accession>A0A9E2NP06</accession>
<feature type="transmembrane region" description="Helical" evidence="1">
    <location>
        <begin position="110"/>
        <end position="128"/>
    </location>
</feature>
<evidence type="ECO:0000313" key="3">
    <source>
        <dbReference type="Proteomes" id="UP000824236"/>
    </source>
</evidence>
<gene>
    <name evidence="2" type="ORF">H9791_08755</name>
</gene>
<dbReference type="AlphaFoldDB" id="A0A9E2NP06"/>
<reference evidence="2" key="1">
    <citation type="journal article" date="2021" name="PeerJ">
        <title>Extensive microbial diversity within the chicken gut microbiome revealed by metagenomics and culture.</title>
        <authorList>
            <person name="Gilroy R."/>
            <person name="Ravi A."/>
            <person name="Getino M."/>
            <person name="Pursley I."/>
            <person name="Horton D.L."/>
            <person name="Alikhan N.F."/>
            <person name="Baker D."/>
            <person name="Gharbi K."/>
            <person name="Hall N."/>
            <person name="Watson M."/>
            <person name="Adriaenssens E.M."/>
            <person name="Foster-Nyarko E."/>
            <person name="Jarju S."/>
            <person name="Secka A."/>
            <person name="Antonio M."/>
            <person name="Oren A."/>
            <person name="Chaudhuri R.R."/>
            <person name="La Ragione R."/>
            <person name="Hildebrand F."/>
            <person name="Pallen M.J."/>
        </authorList>
    </citation>
    <scope>NUCLEOTIDE SEQUENCE</scope>
    <source>
        <strain evidence="2">B3-3758</strain>
    </source>
</reference>
<comment type="caution">
    <text evidence="2">The sequence shown here is derived from an EMBL/GenBank/DDBJ whole genome shotgun (WGS) entry which is preliminary data.</text>
</comment>
<keyword evidence="1" id="KW-0812">Transmembrane</keyword>
<sequence length="139" mass="15954">MKKNGYLVFLCLGFCLLAGGIWGTVSLLEASGEYLRATGVVERVHKERVYRPRRTRTVLRVDIYYDTERYGLLSLTPEFYLPFVMDEGDELTVLYHPDRPRDVRLPLPEGLLYGLLLLFGAICVWIGWKFRPSAGKHAT</sequence>
<reference evidence="2" key="2">
    <citation type="submission" date="2021-04" db="EMBL/GenBank/DDBJ databases">
        <authorList>
            <person name="Gilroy R."/>
        </authorList>
    </citation>
    <scope>NUCLEOTIDE SEQUENCE</scope>
    <source>
        <strain evidence="2">B3-3758</strain>
    </source>
</reference>
<evidence type="ECO:0000313" key="2">
    <source>
        <dbReference type="EMBL" id="MBU3814578.1"/>
    </source>
</evidence>